<sequence>MMRAYAVPAVRAAEAAAMEGLEEGELMQRAARGLAEVALTRLEERGDRVVVLAGSGDNGGDALWAGAHLATSDANVVVVLVGSREHTAGLSAAREAGAVVLEWRSGSAADSVRSALAEADVVLDGIVGIGGSPGLPDHLRELPDLIGDEAYLIAVDLPSGCDPAGLVGADSIFADETVTFSLLKPCHLMPATEPAVGLLTVVDIGVAEPSSTPAVERLTHDDVADLWPVPGPADDKYSRGVLGSITGSSAFTGAALLSLTAAVTAGAGMVRYVGPDHPAELLRAAVPEAVFGDGRCQAYVFGSGWSAEDADETQLSVAREQLAGDLPMVIDAGGLDLLSAPRSAPTLLTPHAGELKRLIERLDLDEPAGVAGAQAVADHLSVTVLLKGAVTAVVSPSAYGQPVRTQADAPAWLGTAGSGDVLGGLAGMLLAAGLEPGVAGALAALVHGAAGRRANPGGPVRALDVAHALGPTIAALLTARPRSQ</sequence>
<dbReference type="InterPro" id="IPR004443">
    <property type="entry name" value="YjeF_N_dom"/>
</dbReference>
<feature type="binding site" evidence="17">
    <location>
        <position position="419"/>
    </location>
    <ligand>
        <name>AMP</name>
        <dbReference type="ChEBI" id="CHEBI:456215"/>
    </ligand>
</feature>
<protein>
    <recommendedName>
        <fullName evidence="17">ADP-dependent (S)-NAD(P)H-hydrate dehydratase</fullName>
        <ecNumber evidence="17">4.2.1.136</ecNumber>
    </recommendedName>
    <alternativeName>
        <fullName evidence="17">ADP-dependent NAD(P)HX dehydratase</fullName>
    </alternativeName>
</protein>
<keyword evidence="9 18" id="KW-0630">Potassium</keyword>
<comment type="similarity">
    <text evidence="4 18">In the C-terminal section; belongs to the NnrD/CARKD family.</text>
</comment>
<dbReference type="SUPFAM" id="SSF53613">
    <property type="entry name" value="Ribokinase-like"/>
    <property type="match status" value="1"/>
</dbReference>
<dbReference type="SUPFAM" id="SSF64153">
    <property type="entry name" value="YjeF N-terminal domain-like"/>
    <property type="match status" value="1"/>
</dbReference>
<evidence type="ECO:0000256" key="1">
    <source>
        <dbReference type="ARBA" id="ARBA00000013"/>
    </source>
</evidence>
<dbReference type="PANTHER" id="PTHR12592:SF0">
    <property type="entry name" value="ATP-DEPENDENT (S)-NAD(P)H-HYDRATE DEHYDRATASE"/>
    <property type="match status" value="1"/>
</dbReference>
<comment type="catalytic activity">
    <reaction evidence="16 17 18">
        <text>(6S)-NADPHX + ADP = AMP + phosphate + NADPH + H(+)</text>
        <dbReference type="Rhea" id="RHEA:32235"/>
        <dbReference type="ChEBI" id="CHEBI:15378"/>
        <dbReference type="ChEBI" id="CHEBI:43474"/>
        <dbReference type="ChEBI" id="CHEBI:57783"/>
        <dbReference type="ChEBI" id="CHEBI:64076"/>
        <dbReference type="ChEBI" id="CHEBI:456215"/>
        <dbReference type="ChEBI" id="CHEBI:456216"/>
        <dbReference type="EC" id="4.2.1.136"/>
    </reaction>
</comment>
<comment type="catalytic activity">
    <reaction evidence="2 18">
        <text>(6R)-NADPHX = (6S)-NADPHX</text>
        <dbReference type="Rhea" id="RHEA:32227"/>
        <dbReference type="ChEBI" id="CHEBI:64076"/>
        <dbReference type="ChEBI" id="CHEBI:64077"/>
        <dbReference type="EC" id="5.1.99.6"/>
    </reaction>
</comment>
<evidence type="ECO:0000256" key="16">
    <source>
        <dbReference type="ARBA" id="ARBA00049209"/>
    </source>
</evidence>
<reference evidence="21" key="1">
    <citation type="submission" date="2020-03" db="EMBL/GenBank/DDBJ databases">
        <title>Draft sequencing of Calidifontibacter sp. DB0510.</title>
        <authorList>
            <person name="Kim D.-U."/>
        </authorList>
    </citation>
    <scope>NUCLEOTIDE SEQUENCE</scope>
    <source>
        <strain evidence="21">DB0510</strain>
    </source>
</reference>
<dbReference type="GO" id="GO:0046872">
    <property type="term" value="F:metal ion binding"/>
    <property type="evidence" value="ECO:0007669"/>
    <property type="project" value="UniProtKB-UniRule"/>
</dbReference>
<evidence type="ECO:0000256" key="15">
    <source>
        <dbReference type="ARBA" id="ARBA00048238"/>
    </source>
</evidence>
<evidence type="ECO:0000256" key="2">
    <source>
        <dbReference type="ARBA" id="ARBA00000909"/>
    </source>
</evidence>
<keyword evidence="8 17" id="KW-0521">NADP</keyword>
<feature type="binding site" evidence="17">
    <location>
        <position position="351"/>
    </location>
    <ligand>
        <name>(6S)-NADPHX</name>
        <dbReference type="ChEBI" id="CHEBI:64076"/>
    </ligand>
</feature>
<feature type="domain" description="YjeF C-terminal" evidence="19">
    <location>
        <begin position="219"/>
        <end position="476"/>
    </location>
</feature>
<feature type="binding site" evidence="17">
    <location>
        <position position="304"/>
    </location>
    <ligand>
        <name>(6S)-NADPHX</name>
        <dbReference type="ChEBI" id="CHEBI:64076"/>
    </ligand>
</feature>
<dbReference type="GO" id="GO:0052856">
    <property type="term" value="F:NAD(P)HX epimerase activity"/>
    <property type="evidence" value="ECO:0007669"/>
    <property type="project" value="UniProtKB-EC"/>
</dbReference>
<evidence type="ECO:0000256" key="13">
    <source>
        <dbReference type="ARBA" id="ARBA00023268"/>
    </source>
</evidence>
<keyword evidence="10 17" id="KW-0520">NAD</keyword>
<dbReference type="GO" id="GO:0052855">
    <property type="term" value="F:ADP-dependent NAD(P)H-hydrate dehydratase activity"/>
    <property type="evidence" value="ECO:0007669"/>
    <property type="project" value="UniProtKB-UniRule"/>
</dbReference>
<evidence type="ECO:0000259" key="20">
    <source>
        <dbReference type="PROSITE" id="PS51385"/>
    </source>
</evidence>
<dbReference type="GO" id="GO:0110051">
    <property type="term" value="P:metabolite repair"/>
    <property type="evidence" value="ECO:0007669"/>
    <property type="project" value="TreeGrafter"/>
</dbReference>
<comment type="catalytic activity">
    <reaction evidence="1 18">
        <text>(6R)-NADHX = (6S)-NADHX</text>
        <dbReference type="Rhea" id="RHEA:32215"/>
        <dbReference type="ChEBI" id="CHEBI:64074"/>
        <dbReference type="ChEBI" id="CHEBI:64075"/>
        <dbReference type="EC" id="5.1.99.6"/>
    </reaction>
</comment>
<evidence type="ECO:0000256" key="17">
    <source>
        <dbReference type="HAMAP-Rule" id="MF_01965"/>
    </source>
</evidence>
<dbReference type="GO" id="GO:0005524">
    <property type="term" value="F:ATP binding"/>
    <property type="evidence" value="ECO:0007669"/>
    <property type="project" value="UniProtKB-UniRule"/>
</dbReference>
<evidence type="ECO:0000259" key="19">
    <source>
        <dbReference type="PROSITE" id="PS51383"/>
    </source>
</evidence>
<keyword evidence="5 18" id="KW-0479">Metal-binding</keyword>
<evidence type="ECO:0000256" key="9">
    <source>
        <dbReference type="ARBA" id="ARBA00022958"/>
    </source>
</evidence>
<dbReference type="CDD" id="cd01171">
    <property type="entry name" value="YXKO-related"/>
    <property type="match status" value="1"/>
</dbReference>
<gene>
    <name evidence="17" type="primary">nnrD</name>
    <name evidence="21" type="ORF">G9U51_12780</name>
</gene>
<evidence type="ECO:0000256" key="18">
    <source>
        <dbReference type="PIRNR" id="PIRNR017184"/>
    </source>
</evidence>
<keyword evidence="22" id="KW-1185">Reference proteome</keyword>
<comment type="function">
    <text evidence="17">Catalyzes the dehydration of the S-form of NAD(P)HX at the expense of ADP, which is converted to AMP. Together with NAD(P)HX epimerase, which catalyzes the epimerization of the S- and R-forms, the enzyme allows the repair of both epimers of NAD(P)HX, a damaged form of NAD(P)H that is a result of enzymatic or heat-dependent hydration.</text>
</comment>
<keyword evidence="11 18" id="KW-0413">Isomerase</keyword>
<keyword evidence="13" id="KW-0511">Multifunctional enzyme</keyword>
<evidence type="ECO:0000256" key="10">
    <source>
        <dbReference type="ARBA" id="ARBA00023027"/>
    </source>
</evidence>
<name>A0A967EFI5_9MICO</name>
<evidence type="ECO:0000256" key="5">
    <source>
        <dbReference type="ARBA" id="ARBA00022723"/>
    </source>
</evidence>
<evidence type="ECO:0000256" key="4">
    <source>
        <dbReference type="ARBA" id="ARBA00009524"/>
    </source>
</evidence>
<dbReference type="RefSeq" id="WP_166197321.1">
    <property type="nucleotide sequence ID" value="NZ_JAAOIV010000009.1"/>
</dbReference>
<evidence type="ECO:0000256" key="11">
    <source>
        <dbReference type="ARBA" id="ARBA00023235"/>
    </source>
</evidence>
<feature type="binding site" evidence="17">
    <location>
        <begin position="387"/>
        <end position="391"/>
    </location>
    <ligand>
        <name>AMP</name>
        <dbReference type="ChEBI" id="CHEBI:456215"/>
    </ligand>
</feature>
<comment type="function">
    <text evidence="14 18">Bifunctional enzyme that catalyzes the epimerization of the S- and R-forms of NAD(P)HX and the dehydration of the S-form of NAD(P)HX at the expense of ADP, which is converted to AMP. This allows the repair of both epimers of NAD(P)HX, a damaged form of NAD(P)H that is a result of enzymatic or heat-dependent hydration.</text>
</comment>
<evidence type="ECO:0000256" key="6">
    <source>
        <dbReference type="ARBA" id="ARBA00022741"/>
    </source>
</evidence>
<comment type="caution">
    <text evidence="21">The sequence shown here is derived from an EMBL/GenBank/DDBJ whole genome shotgun (WGS) entry which is preliminary data.</text>
</comment>
<dbReference type="PIRSF" id="PIRSF017184">
    <property type="entry name" value="Nnr"/>
    <property type="match status" value="1"/>
</dbReference>
<comment type="cofactor">
    <cofactor evidence="18">
        <name>K(+)</name>
        <dbReference type="ChEBI" id="CHEBI:29103"/>
    </cofactor>
    <text evidence="18">Binds 1 potassium ion per subunit.</text>
</comment>
<accession>A0A967EFI5</accession>
<dbReference type="AlphaFoldDB" id="A0A967EFI5"/>
<evidence type="ECO:0000256" key="8">
    <source>
        <dbReference type="ARBA" id="ARBA00022857"/>
    </source>
</evidence>
<evidence type="ECO:0000256" key="12">
    <source>
        <dbReference type="ARBA" id="ARBA00023239"/>
    </source>
</evidence>
<dbReference type="Gene3D" id="3.40.1190.20">
    <property type="match status" value="1"/>
</dbReference>
<dbReference type="InterPro" id="IPR036652">
    <property type="entry name" value="YjeF_N_dom_sf"/>
</dbReference>
<dbReference type="PROSITE" id="PS51383">
    <property type="entry name" value="YJEF_C_3"/>
    <property type="match status" value="1"/>
</dbReference>
<keyword evidence="12 17" id="KW-0456">Lyase</keyword>
<feature type="domain" description="YjeF N-terminal" evidence="20">
    <location>
        <begin position="10"/>
        <end position="212"/>
    </location>
</feature>
<evidence type="ECO:0000256" key="14">
    <source>
        <dbReference type="ARBA" id="ARBA00025153"/>
    </source>
</evidence>
<dbReference type="Proteomes" id="UP000744769">
    <property type="component" value="Unassembled WGS sequence"/>
</dbReference>
<comment type="catalytic activity">
    <reaction evidence="15 17 18">
        <text>(6S)-NADHX + ADP = AMP + phosphate + NADH + H(+)</text>
        <dbReference type="Rhea" id="RHEA:32223"/>
        <dbReference type="ChEBI" id="CHEBI:15378"/>
        <dbReference type="ChEBI" id="CHEBI:43474"/>
        <dbReference type="ChEBI" id="CHEBI:57945"/>
        <dbReference type="ChEBI" id="CHEBI:64074"/>
        <dbReference type="ChEBI" id="CHEBI:456215"/>
        <dbReference type="ChEBI" id="CHEBI:456216"/>
        <dbReference type="EC" id="4.2.1.136"/>
    </reaction>
</comment>
<evidence type="ECO:0000256" key="3">
    <source>
        <dbReference type="ARBA" id="ARBA00006001"/>
    </source>
</evidence>
<dbReference type="Pfam" id="PF01256">
    <property type="entry name" value="Carb_kinase"/>
    <property type="match status" value="1"/>
</dbReference>
<organism evidence="21 22">
    <name type="scientific">Metallococcus carri</name>
    <dbReference type="NCBI Taxonomy" id="1656884"/>
    <lineage>
        <taxon>Bacteria</taxon>
        <taxon>Bacillati</taxon>
        <taxon>Actinomycetota</taxon>
        <taxon>Actinomycetes</taxon>
        <taxon>Micrococcales</taxon>
        <taxon>Dermacoccaceae</taxon>
        <taxon>Metallococcus</taxon>
    </lineage>
</organism>
<comment type="similarity">
    <text evidence="3 18">In the N-terminal section; belongs to the NnrE/AIBP family.</text>
</comment>
<evidence type="ECO:0000313" key="22">
    <source>
        <dbReference type="Proteomes" id="UP000744769"/>
    </source>
</evidence>
<keyword evidence="6 17" id="KW-0547">Nucleotide-binding</keyword>
<dbReference type="EC" id="4.2.1.136" evidence="17"/>
<proteinExistence type="inferred from homology"/>
<dbReference type="HAMAP" id="MF_01965">
    <property type="entry name" value="NADHX_dehydratase"/>
    <property type="match status" value="1"/>
</dbReference>
<dbReference type="InterPro" id="IPR030677">
    <property type="entry name" value="Nnr"/>
</dbReference>
<dbReference type="Pfam" id="PF03853">
    <property type="entry name" value="YjeF_N"/>
    <property type="match status" value="1"/>
</dbReference>
<dbReference type="PROSITE" id="PS51385">
    <property type="entry name" value="YJEF_N"/>
    <property type="match status" value="1"/>
</dbReference>
<dbReference type="InterPro" id="IPR000631">
    <property type="entry name" value="CARKD"/>
</dbReference>
<dbReference type="Gene3D" id="3.40.50.10260">
    <property type="entry name" value="YjeF N-terminal domain"/>
    <property type="match status" value="1"/>
</dbReference>
<dbReference type="EMBL" id="JAAOIV010000009">
    <property type="protein sequence ID" value="NHN56656.1"/>
    <property type="molecule type" value="Genomic_DNA"/>
</dbReference>
<feature type="binding site" evidence="17">
    <location>
        <position position="254"/>
    </location>
    <ligand>
        <name>(6S)-NADPHX</name>
        <dbReference type="ChEBI" id="CHEBI:64076"/>
    </ligand>
</feature>
<feature type="binding site" evidence="17">
    <location>
        <position position="420"/>
    </location>
    <ligand>
        <name>(6S)-NADPHX</name>
        <dbReference type="ChEBI" id="CHEBI:64076"/>
    </ligand>
</feature>
<comment type="similarity">
    <text evidence="17">Belongs to the NnrD/CARKD family.</text>
</comment>
<dbReference type="PANTHER" id="PTHR12592">
    <property type="entry name" value="ATP-DEPENDENT (S)-NAD(P)H-HYDRATE DEHYDRATASE FAMILY MEMBER"/>
    <property type="match status" value="1"/>
</dbReference>
<comment type="subunit">
    <text evidence="17">Homotetramer.</text>
</comment>
<keyword evidence="7 17" id="KW-0067">ATP-binding</keyword>
<comment type="cofactor">
    <cofactor evidence="17">
        <name>Mg(2+)</name>
        <dbReference type="ChEBI" id="CHEBI:18420"/>
    </cofactor>
</comment>
<dbReference type="InterPro" id="IPR029056">
    <property type="entry name" value="Ribokinase-like"/>
</dbReference>
<evidence type="ECO:0000256" key="7">
    <source>
        <dbReference type="ARBA" id="ARBA00022840"/>
    </source>
</evidence>
<evidence type="ECO:0000313" key="21">
    <source>
        <dbReference type="EMBL" id="NHN56656.1"/>
    </source>
</evidence>
<dbReference type="GO" id="GO:0046496">
    <property type="term" value="P:nicotinamide nucleotide metabolic process"/>
    <property type="evidence" value="ECO:0007669"/>
    <property type="project" value="UniProtKB-UniRule"/>
</dbReference>